<evidence type="ECO:0000256" key="3">
    <source>
        <dbReference type="SAM" id="SignalP"/>
    </source>
</evidence>
<evidence type="ECO:0000256" key="1">
    <source>
        <dbReference type="SAM" id="MobiDB-lite"/>
    </source>
</evidence>
<feature type="transmembrane region" description="Helical" evidence="2">
    <location>
        <begin position="263"/>
        <end position="283"/>
    </location>
</feature>
<name>A0A7X0RUV3_9BACL</name>
<evidence type="ECO:0000313" key="4">
    <source>
        <dbReference type="EMBL" id="MBB6674114.1"/>
    </source>
</evidence>
<organism evidence="4 5">
    <name type="scientific">Cohnella nanjingensis</name>
    <dbReference type="NCBI Taxonomy" id="1387779"/>
    <lineage>
        <taxon>Bacteria</taxon>
        <taxon>Bacillati</taxon>
        <taxon>Bacillota</taxon>
        <taxon>Bacilli</taxon>
        <taxon>Bacillales</taxon>
        <taxon>Paenibacillaceae</taxon>
        <taxon>Cohnella</taxon>
    </lineage>
</organism>
<dbReference type="Pfam" id="PF09577">
    <property type="entry name" value="Spore_YpjB"/>
    <property type="match status" value="1"/>
</dbReference>
<evidence type="ECO:0008006" key="6">
    <source>
        <dbReference type="Google" id="ProtNLM"/>
    </source>
</evidence>
<dbReference type="RefSeq" id="WP_185671977.1">
    <property type="nucleotide sequence ID" value="NZ_JACJVP010000044.1"/>
</dbReference>
<dbReference type="AlphaFoldDB" id="A0A7X0RUV3"/>
<evidence type="ECO:0000313" key="5">
    <source>
        <dbReference type="Proteomes" id="UP000547209"/>
    </source>
</evidence>
<comment type="caution">
    <text evidence="4">The sequence shown here is derived from an EMBL/GenBank/DDBJ whole genome shotgun (WGS) entry which is preliminary data.</text>
</comment>
<feature type="chain" id="PRO_5039039134" description="Sporulation protein" evidence="3">
    <location>
        <begin position="30"/>
        <end position="312"/>
    </location>
</feature>
<feature type="region of interest" description="Disordered" evidence="1">
    <location>
        <begin position="291"/>
        <end position="312"/>
    </location>
</feature>
<accession>A0A7X0RUV3</accession>
<keyword evidence="2" id="KW-1133">Transmembrane helix</keyword>
<keyword evidence="3" id="KW-0732">Signal</keyword>
<dbReference type="InterPro" id="IPR014231">
    <property type="entry name" value="Spore_YpjB"/>
</dbReference>
<protein>
    <recommendedName>
        <fullName evidence="6">Sporulation protein</fullName>
    </recommendedName>
</protein>
<keyword evidence="2" id="KW-0472">Membrane</keyword>
<feature type="compositionally biased region" description="Basic and acidic residues" evidence="1">
    <location>
        <begin position="298"/>
        <end position="312"/>
    </location>
</feature>
<keyword evidence="2" id="KW-0812">Transmembrane</keyword>
<sequence>MRARRGFWDRGKRLTAIAALLIAGWLAGAAPAAAIAAGQSGERDVAAAGMESGGIDPAAAFRDAAEALYLAVQQGEPLAVHRRLQDAETAFRGLPMERIPSAEGIHALSGSVAEMKRALAAATPDESKVQTAAGALRLAADALASPDRSLWFQYRKLMMEEIATLAAGISGTPPRVTEEAKTAFDRLSGHYALIRTAVAISREPSVLERGDSVFRYGERVIAAARPEGKLLTGLIEPLRDAVAGLFPPTGEEPAAGPALIPPAWGFIATIGSFIVTVLTYAGWRKYRFDRQGGSGPEGEGRRKDAADRWLRR</sequence>
<feature type="signal peptide" evidence="3">
    <location>
        <begin position="1"/>
        <end position="29"/>
    </location>
</feature>
<proteinExistence type="predicted"/>
<gene>
    <name evidence="4" type="ORF">H7C19_25870</name>
</gene>
<keyword evidence="5" id="KW-1185">Reference proteome</keyword>
<reference evidence="4 5" key="1">
    <citation type="submission" date="2020-08" db="EMBL/GenBank/DDBJ databases">
        <title>Cohnella phylogeny.</title>
        <authorList>
            <person name="Dunlap C."/>
        </authorList>
    </citation>
    <scope>NUCLEOTIDE SEQUENCE [LARGE SCALE GENOMIC DNA]</scope>
    <source>
        <strain evidence="4 5">DSM 28246</strain>
    </source>
</reference>
<evidence type="ECO:0000256" key="2">
    <source>
        <dbReference type="SAM" id="Phobius"/>
    </source>
</evidence>
<dbReference type="Proteomes" id="UP000547209">
    <property type="component" value="Unassembled WGS sequence"/>
</dbReference>
<dbReference type="EMBL" id="JACJVP010000044">
    <property type="protein sequence ID" value="MBB6674114.1"/>
    <property type="molecule type" value="Genomic_DNA"/>
</dbReference>